<keyword evidence="1 4" id="KW-0732">Signal</keyword>
<name>A0A518BEG9_9BACT</name>
<protein>
    <recommendedName>
        <fullName evidence="7">FG-GAP repeat protein</fullName>
    </recommendedName>
</protein>
<keyword evidence="3" id="KW-0325">Glycoprotein</keyword>
<evidence type="ECO:0008006" key="7">
    <source>
        <dbReference type="Google" id="ProtNLM"/>
    </source>
</evidence>
<proteinExistence type="predicted"/>
<gene>
    <name evidence="5" type="ORF">Pla133_04500</name>
</gene>
<dbReference type="PANTHER" id="PTHR36220:SF1">
    <property type="entry name" value="GAMMA TUBULIN COMPLEX COMPONENT C-TERMINAL DOMAIN-CONTAINING PROTEIN"/>
    <property type="match status" value="1"/>
</dbReference>
<dbReference type="Gene3D" id="2.130.10.130">
    <property type="entry name" value="Integrin alpha, N-terminal"/>
    <property type="match status" value="2"/>
</dbReference>
<dbReference type="Proteomes" id="UP000316921">
    <property type="component" value="Chromosome"/>
</dbReference>
<evidence type="ECO:0000256" key="4">
    <source>
        <dbReference type="SAM" id="SignalP"/>
    </source>
</evidence>
<dbReference type="SUPFAM" id="SSF69318">
    <property type="entry name" value="Integrin alpha N-terminal domain"/>
    <property type="match status" value="1"/>
</dbReference>
<dbReference type="InterPro" id="IPR013517">
    <property type="entry name" value="FG-GAP"/>
</dbReference>
<dbReference type="Pfam" id="PF14312">
    <property type="entry name" value="FG-GAP_2"/>
    <property type="match status" value="6"/>
</dbReference>
<keyword evidence="6" id="KW-1185">Reference proteome</keyword>
<dbReference type="AlphaFoldDB" id="A0A518BEG9"/>
<dbReference type="InterPro" id="IPR028994">
    <property type="entry name" value="Integrin_alpha_N"/>
</dbReference>
<feature type="chain" id="PRO_5021754894" description="FG-GAP repeat protein" evidence="4">
    <location>
        <begin position="20"/>
        <end position="556"/>
    </location>
</feature>
<evidence type="ECO:0000256" key="1">
    <source>
        <dbReference type="ARBA" id="ARBA00022729"/>
    </source>
</evidence>
<feature type="signal peptide" evidence="4">
    <location>
        <begin position="1"/>
        <end position="19"/>
    </location>
</feature>
<keyword evidence="2" id="KW-0677">Repeat</keyword>
<dbReference type="RefSeq" id="WP_145061932.1">
    <property type="nucleotide sequence ID" value="NZ_CP036287.1"/>
</dbReference>
<dbReference type="PROSITE" id="PS51470">
    <property type="entry name" value="FG_GAP"/>
    <property type="match status" value="1"/>
</dbReference>
<accession>A0A518BEG9</accession>
<dbReference type="KEGG" id="pbap:Pla133_04500"/>
<evidence type="ECO:0000313" key="5">
    <source>
        <dbReference type="EMBL" id="QDU65385.1"/>
    </source>
</evidence>
<sequence length="556" mass="56830" precursor="true">MQLRLLVPLALGLACGAGAAAAQSYTLATLSPQDTSADDLIGSACDVSGTTAIVGGYGHDDGGTPGTGAAWIFDRVAGGDWSESVELQPADGLLSTRFGWAVAIDGDVAMVGAYRDDTLFNDAGSVYVYTRQGSGTWLQTGKLAASDATAGAEFGHAVSIDGNFAVVGAPGAKSGFETSGAGYVFERQPDDSWLEIAKLASDDNLGNDELGFDASISGSRVVLGAHLQDDNGNSSGAAYVYERQNDGTWLETAKLLASDGVASDYFGYSVAVSGDNIVCGAWLDDDFGSGTGSAYVFELQAGNTWLEVAKLLPGINQSNGHFGQSVAIDGDYALIGAIHQIVNFKLDAGAAYGFRRDGGGGWPLVQSYFYDDIKSDQNFGHCVALDDGVAVIGSSDNDEFAFNGGLAQVFYTYEGSSDPAPVVQGAGTPGCNGPQVIGLALPAQIDTAGFGFTCTNAPASSTGFLLVGNVADITGSDILGLGVTLHVNVLLSTPTLLLDFASDASGNGLAPVPLPNSPSLVGAVLHAQAVWAWSSCVLPPLNLSSSNLVSFTISAP</sequence>
<evidence type="ECO:0000256" key="2">
    <source>
        <dbReference type="ARBA" id="ARBA00022737"/>
    </source>
</evidence>
<dbReference type="PROSITE" id="PS51257">
    <property type="entry name" value="PROKAR_LIPOPROTEIN"/>
    <property type="match status" value="1"/>
</dbReference>
<organism evidence="5 6">
    <name type="scientific">Engelhardtia mirabilis</name>
    <dbReference type="NCBI Taxonomy" id="2528011"/>
    <lineage>
        <taxon>Bacteria</taxon>
        <taxon>Pseudomonadati</taxon>
        <taxon>Planctomycetota</taxon>
        <taxon>Planctomycetia</taxon>
        <taxon>Planctomycetia incertae sedis</taxon>
        <taxon>Engelhardtia</taxon>
    </lineage>
</organism>
<evidence type="ECO:0000313" key="6">
    <source>
        <dbReference type="Proteomes" id="UP000316921"/>
    </source>
</evidence>
<dbReference type="EMBL" id="CP036287">
    <property type="protein sequence ID" value="QDU65385.1"/>
    <property type="molecule type" value="Genomic_DNA"/>
</dbReference>
<dbReference type="InterPro" id="IPR013519">
    <property type="entry name" value="Int_alpha_beta-p"/>
</dbReference>
<evidence type="ECO:0000256" key="3">
    <source>
        <dbReference type="ARBA" id="ARBA00023180"/>
    </source>
</evidence>
<dbReference type="PANTHER" id="PTHR36220">
    <property type="entry name" value="UNNAMED PRODUCT"/>
    <property type="match status" value="1"/>
</dbReference>
<reference evidence="5 6" key="1">
    <citation type="submission" date="2019-02" db="EMBL/GenBank/DDBJ databases">
        <title>Deep-cultivation of Planctomycetes and their phenomic and genomic characterization uncovers novel biology.</title>
        <authorList>
            <person name="Wiegand S."/>
            <person name="Jogler M."/>
            <person name="Boedeker C."/>
            <person name="Pinto D."/>
            <person name="Vollmers J."/>
            <person name="Rivas-Marin E."/>
            <person name="Kohn T."/>
            <person name="Peeters S.H."/>
            <person name="Heuer A."/>
            <person name="Rast P."/>
            <person name="Oberbeckmann S."/>
            <person name="Bunk B."/>
            <person name="Jeske O."/>
            <person name="Meyerdierks A."/>
            <person name="Storesund J.E."/>
            <person name="Kallscheuer N."/>
            <person name="Luecker S."/>
            <person name="Lage O.M."/>
            <person name="Pohl T."/>
            <person name="Merkel B.J."/>
            <person name="Hornburger P."/>
            <person name="Mueller R.-W."/>
            <person name="Bruemmer F."/>
            <person name="Labrenz M."/>
            <person name="Spormann A.M."/>
            <person name="Op den Camp H."/>
            <person name="Overmann J."/>
            <person name="Amann R."/>
            <person name="Jetten M.S.M."/>
            <person name="Mascher T."/>
            <person name="Medema M.H."/>
            <person name="Devos D.P."/>
            <person name="Kaster A.-K."/>
            <person name="Ovreas L."/>
            <person name="Rohde M."/>
            <person name="Galperin M.Y."/>
            <person name="Jogler C."/>
        </authorList>
    </citation>
    <scope>NUCLEOTIDE SEQUENCE [LARGE SCALE GENOMIC DNA]</scope>
    <source>
        <strain evidence="5 6">Pla133</strain>
    </source>
</reference>